<name>A0A387BAT0_9LACT</name>
<dbReference type="InterPro" id="IPR051799">
    <property type="entry name" value="NADH_flavin_oxidoreductase"/>
</dbReference>
<accession>A0A387BAT0</accession>
<dbReference type="PANTHER" id="PTHR43656">
    <property type="entry name" value="BINDING OXIDOREDUCTASE, PUTATIVE (AFU_ORTHOLOGUE AFUA_2G08260)-RELATED"/>
    <property type="match status" value="1"/>
</dbReference>
<keyword evidence="2" id="KW-0560">Oxidoreductase</keyword>
<dbReference type="GO" id="GO:0016491">
    <property type="term" value="F:oxidoreductase activity"/>
    <property type="evidence" value="ECO:0007669"/>
    <property type="project" value="UniProtKB-KW"/>
</dbReference>
<feature type="domain" description="NADH:flavin oxidoreductase/NADH oxidase N-terminal" evidence="3">
    <location>
        <begin position="13"/>
        <end position="332"/>
    </location>
</feature>
<protein>
    <submittedName>
        <fullName evidence="4">NADH-dependent flavin oxidoreductase</fullName>
    </submittedName>
</protein>
<dbReference type="InterPro" id="IPR001155">
    <property type="entry name" value="OxRdtase_FMN_N"/>
</dbReference>
<proteinExistence type="predicted"/>
<dbReference type="SUPFAM" id="SSF51395">
    <property type="entry name" value="FMN-linked oxidoreductases"/>
    <property type="match status" value="1"/>
</dbReference>
<keyword evidence="5" id="KW-1185">Reference proteome</keyword>
<dbReference type="InterPro" id="IPR013785">
    <property type="entry name" value="Aldolase_TIM"/>
</dbReference>
<sequence length="361" mass="39866">MKFNESLALRSGVVLRNRLVMAPMTIVSSFHDGTVTKEEIQHYAMRSKGLGAVITGTANVTDNGKGWPGELTIATDEAIGALTQLSEGIHQSGAKAILQIFHAGRMTSQKTIGEQPVSASAFAAEIPNAEQPRELDNFEIEAIIEAFGQATRRAIAAGFDGVEIHGANTYLLQQFFSPHSNRRTDEWGGSLEKRAKFPLAVIDRVLAEVKNTAGRPFAVGYRLSPVEITEPGIKFEDTLWLVEQLKAKELDYLHLSLKHFGRKSNDKNYQDKSELAYIHDALKGRVPLIGVGGVRSLEDVEGLLENAEFAAIGQQLLIDPEFAVKLIAKRTDEIISKPFGEAIQDLPMPHPMFKYLEKRYQ</sequence>
<dbReference type="EMBL" id="CP032627">
    <property type="protein sequence ID" value="AYG00975.1"/>
    <property type="molecule type" value="Genomic_DNA"/>
</dbReference>
<dbReference type="Pfam" id="PF00724">
    <property type="entry name" value="Oxidored_FMN"/>
    <property type="match status" value="1"/>
</dbReference>
<dbReference type="Gene3D" id="3.20.20.70">
    <property type="entry name" value="Aldolase class I"/>
    <property type="match status" value="1"/>
</dbReference>
<evidence type="ECO:0000256" key="1">
    <source>
        <dbReference type="ARBA" id="ARBA00022630"/>
    </source>
</evidence>
<dbReference type="RefSeq" id="WP_120772358.1">
    <property type="nucleotide sequence ID" value="NZ_CP032627.1"/>
</dbReference>
<dbReference type="KEGG" id="lact:D7I46_07680"/>
<evidence type="ECO:0000313" key="5">
    <source>
        <dbReference type="Proteomes" id="UP000269374"/>
    </source>
</evidence>
<keyword evidence="1" id="KW-0285">Flavoprotein</keyword>
<reference evidence="4 5" key="1">
    <citation type="submission" date="2018-09" db="EMBL/GenBank/DDBJ databases">
        <title>Genome sequencing of strain 1JSPR-7.</title>
        <authorList>
            <person name="Heo J."/>
            <person name="Kim S.-J."/>
            <person name="Kwon S.-W."/>
        </authorList>
    </citation>
    <scope>NUCLEOTIDE SEQUENCE [LARGE SCALE GENOMIC DNA]</scope>
    <source>
        <strain evidence="4 5">1JSPR-7</strain>
    </source>
</reference>
<evidence type="ECO:0000256" key="2">
    <source>
        <dbReference type="ARBA" id="ARBA00023002"/>
    </source>
</evidence>
<dbReference type="PANTHER" id="PTHR43656:SF2">
    <property type="entry name" value="BINDING OXIDOREDUCTASE, PUTATIVE (AFU_ORTHOLOGUE AFUA_2G08260)-RELATED"/>
    <property type="match status" value="1"/>
</dbReference>
<evidence type="ECO:0000313" key="4">
    <source>
        <dbReference type="EMBL" id="AYG00975.1"/>
    </source>
</evidence>
<evidence type="ECO:0000259" key="3">
    <source>
        <dbReference type="Pfam" id="PF00724"/>
    </source>
</evidence>
<dbReference type="Proteomes" id="UP000269374">
    <property type="component" value="Chromosome"/>
</dbReference>
<dbReference type="GO" id="GO:0010181">
    <property type="term" value="F:FMN binding"/>
    <property type="evidence" value="ECO:0007669"/>
    <property type="project" value="InterPro"/>
</dbReference>
<dbReference type="OrthoDB" id="9806724at2"/>
<dbReference type="CDD" id="cd04735">
    <property type="entry name" value="OYE_like_4_FMN"/>
    <property type="match status" value="1"/>
</dbReference>
<dbReference type="AlphaFoldDB" id="A0A387BAT0"/>
<gene>
    <name evidence="4" type="ORF">D7I46_07680</name>
</gene>
<organism evidence="4 5">
    <name type="scientific">Lactococcus allomyrinae</name>
    <dbReference type="NCBI Taxonomy" id="2419773"/>
    <lineage>
        <taxon>Bacteria</taxon>
        <taxon>Bacillati</taxon>
        <taxon>Bacillota</taxon>
        <taxon>Bacilli</taxon>
        <taxon>Lactobacillales</taxon>
        <taxon>Streptococcaceae</taxon>
        <taxon>Lactococcus</taxon>
    </lineage>
</organism>